<sequence>MSRDVTGDSFVHLHTHTEFSMLDGAARLDDLFAEAARMGMPALAMTDHGNTFGAYEFWKKSKAHGVKPIIGMEGYLAPGSRHERKRATLGGQVISDDNPGQMYTHMTLLAENTEGMHNLFRLSSLASLEGYYYKPRMDRELLETYGKGIIATTGCPSGEVARYLQQDDFDGACQAASDYRDIFGADNFFCELMDHGIEIERRVRDDLYDLKKKLDLPGLATNDLHYTYAKDAKPHEVLLCVQTGKTMNDPNRFRFDAQDFYLKSAQEMRAQWDGVFPEACDNTLAIAERVNVEFTEGRDLQPVAPVPEGETEGSWLVKEVERGLHWRFPNGFSEKYRKQADYEVSVIMQMGYPGYFLVTADLLNYARSVNLRVGPGRGSAAGSLVAYVLGITDLDPIHHKLIFERFLNPERVSMPDIDMDFDERRRGEMIRYVTEKYGEEKIAQIITYSTIKAKAAIKDSARVLYGQPGYAVADRITKSMPPAVMGKDIPLSGVFDPSHKRYSEAAEMRALYESDAQVKEIVDTAKDLEGLKRQWGVHAAGVIMSKEPLIDVIPIQRREADGAIITQFDMGVCETLGLLKMDFLGLRNLTIIDDALNNIPLNGKEPLDLDNLGLDDRATYELLSRGETLGVFQLDGGPMRDLLRRMAPTEFDDISAVGALYRPGPMGANAHNDYADRKNKRQEVTPIHPELEEPLKEVLGETYGLIVYQEQVMAIAQVLAGYSLGKADLLRRAMGKKKKEILDKEYEGFAQGMKDNGYSAAAIKTLWDILLPFSDYAFNRAHSAAYGVVSYWTAYLKANYPAEYMAAVLTSVRDDKDKAAIYLAECRRMGITVLPPDVNESVLNFAPVGDDIRFGLGAIRNVGTNVVDAIVATRREKGGFTDFSDFLRKVPQQVCNKKTVESLIKAGAFDSLGHPRKGLALVHAEAVDAVMTTKKAEADGQFDLFGSFDGPDEDSADTTGMFDVKVPEGEWESKHRLALEREMLGLYVSGHPLNGIEQVLASRADTQITKILEGDVAEGAQVTVGGILASVTRRVNKKGEPWASAQIEDLAGGIEVLFFPRTYAAVSIDVAEDAIVLVKGKVNKRDDRVSLFVEDLAVPDLSGGVGGAPVKVVIESARCTPERVGKLKEVLVAHPGPSEVHLTLLAANGASHVLRLDDGLKVTNSGALMGDLKALLGPRCLG</sequence>
<dbReference type="InterPro" id="IPR016195">
    <property type="entry name" value="Pol/histidinol_Pase-like"/>
</dbReference>
<dbReference type="EMBL" id="SNYO01000005">
    <property type="protein sequence ID" value="TDQ55665.1"/>
    <property type="molecule type" value="Genomic_DNA"/>
</dbReference>
<evidence type="ECO:0000256" key="4">
    <source>
        <dbReference type="ARBA" id="ARBA00019114"/>
    </source>
</evidence>
<reference evidence="11 12" key="1">
    <citation type="submission" date="2019-03" db="EMBL/GenBank/DDBJ databases">
        <title>Genomic Encyclopedia of Type Strains, Phase IV (KMG-IV): sequencing the most valuable type-strain genomes for metagenomic binning, comparative biology and taxonomic classification.</title>
        <authorList>
            <person name="Goeker M."/>
        </authorList>
    </citation>
    <scope>NUCLEOTIDE SEQUENCE [LARGE SCALE GENOMIC DNA]</scope>
    <source>
        <strain evidence="11 12">DSM 45775</strain>
    </source>
</reference>
<dbReference type="GO" id="GO:0006260">
    <property type="term" value="P:DNA replication"/>
    <property type="evidence" value="ECO:0007669"/>
    <property type="project" value="UniProtKB-KW"/>
</dbReference>
<evidence type="ECO:0000256" key="8">
    <source>
        <dbReference type="ARBA" id="ARBA00022932"/>
    </source>
</evidence>
<dbReference type="InterPro" id="IPR041931">
    <property type="entry name" value="DNA_pol3_alpha_thumb_dom"/>
</dbReference>
<keyword evidence="5" id="KW-0808">Transferase</keyword>
<evidence type="ECO:0000256" key="5">
    <source>
        <dbReference type="ARBA" id="ARBA00022679"/>
    </source>
</evidence>
<comment type="subcellular location">
    <subcellularLocation>
        <location evidence="1">Cytoplasm</location>
    </subcellularLocation>
</comment>
<organism evidence="11 12">
    <name type="scientific">Actinomycetospora succinea</name>
    <dbReference type="NCBI Taxonomy" id="663603"/>
    <lineage>
        <taxon>Bacteria</taxon>
        <taxon>Bacillati</taxon>
        <taxon>Actinomycetota</taxon>
        <taxon>Actinomycetes</taxon>
        <taxon>Pseudonocardiales</taxon>
        <taxon>Pseudonocardiaceae</taxon>
        <taxon>Actinomycetospora</taxon>
    </lineage>
</organism>
<dbReference type="EC" id="2.7.7.7" evidence="3"/>
<keyword evidence="8" id="KW-0239">DNA-directed DNA polymerase</keyword>
<dbReference type="SMART" id="SM00481">
    <property type="entry name" value="POLIIIAc"/>
    <property type="match status" value="1"/>
</dbReference>
<accession>A0A4R6V5B4</accession>
<dbReference type="GO" id="GO:0008408">
    <property type="term" value="F:3'-5' exonuclease activity"/>
    <property type="evidence" value="ECO:0007669"/>
    <property type="project" value="InterPro"/>
</dbReference>
<dbReference type="OrthoDB" id="9803237at2"/>
<dbReference type="InterPro" id="IPR004805">
    <property type="entry name" value="DnaE2/DnaE/PolC"/>
</dbReference>
<dbReference type="RefSeq" id="WP_133827855.1">
    <property type="nucleotide sequence ID" value="NZ_BAABHR010000075.1"/>
</dbReference>
<dbReference type="NCBIfam" id="TIGR00594">
    <property type="entry name" value="polc"/>
    <property type="match status" value="1"/>
</dbReference>
<gene>
    <name evidence="11" type="ORF">EV188_10561</name>
</gene>
<dbReference type="InterPro" id="IPR004365">
    <property type="entry name" value="NA-bd_OB_tRNA"/>
</dbReference>
<dbReference type="Gene3D" id="1.10.10.1600">
    <property type="entry name" value="Bacterial DNA polymerase III alpha subunit, thumb domain"/>
    <property type="match status" value="1"/>
</dbReference>
<evidence type="ECO:0000313" key="11">
    <source>
        <dbReference type="EMBL" id="TDQ55665.1"/>
    </source>
</evidence>
<dbReference type="Pfam" id="PF01336">
    <property type="entry name" value="tRNA_anti-codon"/>
    <property type="match status" value="1"/>
</dbReference>
<evidence type="ECO:0000256" key="1">
    <source>
        <dbReference type="ARBA" id="ARBA00004496"/>
    </source>
</evidence>
<dbReference type="Pfam" id="PF02811">
    <property type="entry name" value="PHP"/>
    <property type="match status" value="1"/>
</dbReference>
<dbReference type="AlphaFoldDB" id="A0A4R6V5B4"/>
<comment type="caution">
    <text evidence="11">The sequence shown here is derived from an EMBL/GenBank/DDBJ whole genome shotgun (WGS) entry which is preliminary data.</text>
</comment>
<dbReference type="Gene3D" id="3.20.20.140">
    <property type="entry name" value="Metal-dependent hydrolases"/>
    <property type="match status" value="1"/>
</dbReference>
<keyword evidence="7" id="KW-0235">DNA replication</keyword>
<evidence type="ECO:0000256" key="6">
    <source>
        <dbReference type="ARBA" id="ARBA00022695"/>
    </source>
</evidence>
<dbReference type="PANTHER" id="PTHR32294">
    <property type="entry name" value="DNA POLYMERASE III SUBUNIT ALPHA"/>
    <property type="match status" value="1"/>
</dbReference>
<feature type="domain" description="Polymerase/histidinol phosphatase N-terminal" evidence="10">
    <location>
        <begin position="11"/>
        <end position="78"/>
    </location>
</feature>
<dbReference type="SUPFAM" id="SSF89550">
    <property type="entry name" value="PHP domain-like"/>
    <property type="match status" value="1"/>
</dbReference>
<dbReference type="GO" id="GO:0003887">
    <property type="term" value="F:DNA-directed DNA polymerase activity"/>
    <property type="evidence" value="ECO:0007669"/>
    <property type="project" value="UniProtKB-KW"/>
</dbReference>
<dbReference type="GO" id="GO:0005737">
    <property type="term" value="C:cytoplasm"/>
    <property type="evidence" value="ECO:0007669"/>
    <property type="project" value="UniProtKB-SubCell"/>
</dbReference>
<dbReference type="Pfam" id="PF07733">
    <property type="entry name" value="DNA_pol3_alpha"/>
    <property type="match status" value="1"/>
</dbReference>
<dbReference type="InterPro" id="IPR004013">
    <property type="entry name" value="PHP_dom"/>
</dbReference>
<protein>
    <recommendedName>
        <fullName evidence="4">DNA polymerase III subunit alpha</fullName>
        <ecNumber evidence="3">2.7.7.7</ecNumber>
    </recommendedName>
</protein>
<proteinExistence type="inferred from homology"/>
<dbReference type="InterPro" id="IPR003141">
    <property type="entry name" value="Pol/His_phosphatase_N"/>
</dbReference>
<dbReference type="CDD" id="cd12113">
    <property type="entry name" value="PHP_PolIIIA_DnaE3"/>
    <property type="match status" value="1"/>
</dbReference>
<dbReference type="NCBIfam" id="NF004226">
    <property type="entry name" value="PRK05673.1"/>
    <property type="match status" value="1"/>
</dbReference>
<dbReference type="Gene3D" id="1.10.150.870">
    <property type="match status" value="1"/>
</dbReference>
<keyword evidence="6" id="KW-0548">Nucleotidyltransferase</keyword>
<dbReference type="InterPro" id="IPR011708">
    <property type="entry name" value="DNA_pol3_alpha_NTPase_dom"/>
</dbReference>
<evidence type="ECO:0000313" key="12">
    <source>
        <dbReference type="Proteomes" id="UP000295705"/>
    </source>
</evidence>
<evidence type="ECO:0000256" key="7">
    <source>
        <dbReference type="ARBA" id="ARBA00022705"/>
    </source>
</evidence>
<dbReference type="GO" id="GO:0003676">
    <property type="term" value="F:nucleic acid binding"/>
    <property type="evidence" value="ECO:0007669"/>
    <property type="project" value="InterPro"/>
</dbReference>
<dbReference type="PANTHER" id="PTHR32294:SF0">
    <property type="entry name" value="DNA POLYMERASE III SUBUNIT ALPHA"/>
    <property type="match status" value="1"/>
</dbReference>
<dbReference type="Pfam" id="PF17657">
    <property type="entry name" value="DNA_pol3_finger"/>
    <property type="match status" value="1"/>
</dbReference>
<evidence type="ECO:0000256" key="9">
    <source>
        <dbReference type="ARBA" id="ARBA00049244"/>
    </source>
</evidence>
<comment type="catalytic activity">
    <reaction evidence="9">
        <text>DNA(n) + a 2'-deoxyribonucleoside 5'-triphosphate = DNA(n+1) + diphosphate</text>
        <dbReference type="Rhea" id="RHEA:22508"/>
        <dbReference type="Rhea" id="RHEA-COMP:17339"/>
        <dbReference type="Rhea" id="RHEA-COMP:17340"/>
        <dbReference type="ChEBI" id="CHEBI:33019"/>
        <dbReference type="ChEBI" id="CHEBI:61560"/>
        <dbReference type="ChEBI" id="CHEBI:173112"/>
        <dbReference type="EC" id="2.7.7.7"/>
    </reaction>
</comment>
<evidence type="ECO:0000256" key="2">
    <source>
        <dbReference type="ARBA" id="ARBA00009496"/>
    </source>
</evidence>
<name>A0A4R6V5B4_9PSEU</name>
<dbReference type="CDD" id="cd04485">
    <property type="entry name" value="DnaE_OBF"/>
    <property type="match status" value="1"/>
</dbReference>
<dbReference type="InterPro" id="IPR040982">
    <property type="entry name" value="DNA_pol3_finger"/>
</dbReference>
<dbReference type="Proteomes" id="UP000295705">
    <property type="component" value="Unassembled WGS sequence"/>
</dbReference>
<comment type="similarity">
    <text evidence="2">Belongs to the DNA polymerase type-C family. DnaE subfamily.</text>
</comment>
<keyword evidence="12" id="KW-1185">Reference proteome</keyword>
<evidence type="ECO:0000256" key="3">
    <source>
        <dbReference type="ARBA" id="ARBA00012417"/>
    </source>
</evidence>
<evidence type="ECO:0000259" key="10">
    <source>
        <dbReference type="SMART" id="SM00481"/>
    </source>
</evidence>
<dbReference type="Pfam" id="PF14579">
    <property type="entry name" value="HHH_6"/>
    <property type="match status" value="1"/>
</dbReference>
<dbReference type="InterPro" id="IPR029460">
    <property type="entry name" value="DNAPol_HHH"/>
</dbReference>